<protein>
    <submittedName>
        <fullName evidence="5">N-acetylneuraminate synthase</fullName>
    </submittedName>
</protein>
<dbReference type="InterPro" id="IPR000644">
    <property type="entry name" value="CBS_dom"/>
</dbReference>
<dbReference type="SUPFAM" id="SSF51269">
    <property type="entry name" value="AFP III-like domain"/>
    <property type="match status" value="1"/>
</dbReference>
<dbReference type="Gene3D" id="3.20.20.70">
    <property type="entry name" value="Aldolase class I"/>
    <property type="match status" value="1"/>
</dbReference>
<dbReference type="RefSeq" id="WP_022770971.1">
    <property type="nucleotide sequence ID" value="NC_022576.1"/>
</dbReference>
<dbReference type="InterPro" id="IPR036237">
    <property type="entry name" value="Xyl_isomerase-like_sf"/>
</dbReference>
<dbReference type="InterPro" id="IPR013785">
    <property type="entry name" value="Aldolase_TIM"/>
</dbReference>
<proteinExistence type="predicted"/>
<dbReference type="Gene3D" id="3.90.1210.10">
    <property type="entry name" value="Antifreeze-like/N-acetylneuraminic acid synthase C-terminal domain"/>
    <property type="match status" value="1"/>
</dbReference>
<dbReference type="PANTHER" id="PTHR42966:SF3">
    <property type="entry name" value="BLR5971 PROTEIN"/>
    <property type="match status" value="1"/>
</dbReference>
<dbReference type="PATRIC" id="fig|946483.4.peg.10"/>
<dbReference type="eggNOG" id="COG2089">
    <property type="taxonomic scope" value="Bacteria"/>
</dbReference>
<name>U5N774_9BURK</name>
<dbReference type="InterPro" id="IPR051690">
    <property type="entry name" value="PseI-like"/>
</dbReference>
<dbReference type="InterPro" id="IPR013974">
    <property type="entry name" value="SAF"/>
</dbReference>
<dbReference type="SUPFAM" id="SSF51658">
    <property type="entry name" value="Xylose isomerase-like"/>
    <property type="match status" value="1"/>
</dbReference>
<dbReference type="SUPFAM" id="SSF54631">
    <property type="entry name" value="CBS-domain pair"/>
    <property type="match status" value="1"/>
</dbReference>
<dbReference type="InterPro" id="IPR057736">
    <property type="entry name" value="SAF_PseI/NeuA/NeuB"/>
</dbReference>
<keyword evidence="6" id="KW-1185">Reference proteome</keyword>
<dbReference type="InterPro" id="IPR013022">
    <property type="entry name" value="Xyl_isomerase-like_TIM-brl"/>
</dbReference>
<evidence type="ECO:0000259" key="3">
    <source>
        <dbReference type="PROSITE" id="PS50844"/>
    </source>
</evidence>
<dbReference type="InterPro" id="IPR006190">
    <property type="entry name" value="SAF_AFP_Neu5Ac"/>
</dbReference>
<dbReference type="InterPro" id="IPR013132">
    <property type="entry name" value="PseI/NeuA/B-like_N"/>
</dbReference>
<gene>
    <name evidence="5" type="primary">neuB</name>
    <name evidence="5" type="ORF">Cenrod_0009</name>
</gene>
<dbReference type="Pfam" id="PF01261">
    <property type="entry name" value="AP_endonuc_2"/>
    <property type="match status" value="1"/>
</dbReference>
<dbReference type="PANTHER" id="PTHR42966">
    <property type="entry name" value="N-ACETYLNEURAMINATE SYNTHASE"/>
    <property type="match status" value="1"/>
</dbReference>
<dbReference type="Pfam" id="PF03102">
    <property type="entry name" value="NeuB"/>
    <property type="match status" value="1"/>
</dbReference>
<accession>U5N774</accession>
<dbReference type="AlphaFoldDB" id="U5N774"/>
<organism evidence="5 6">
    <name type="scientific">Candidatus Symbiobacter mobilis CR</name>
    <dbReference type="NCBI Taxonomy" id="946483"/>
    <lineage>
        <taxon>Bacteria</taxon>
        <taxon>Pseudomonadati</taxon>
        <taxon>Pseudomonadota</taxon>
        <taxon>Betaproteobacteria</taxon>
        <taxon>Burkholderiales</taxon>
        <taxon>Comamonadaceae</taxon>
    </lineage>
</organism>
<dbReference type="Gene3D" id="3.10.580.10">
    <property type="entry name" value="CBS-domain"/>
    <property type="match status" value="1"/>
</dbReference>
<reference evidence="5 6" key="1">
    <citation type="journal article" date="2013" name="Genome Biol.">
        <title>Genomic analysis reveals key aspects of prokaryotic symbiosis in the phototrophic consortium "Chlorochromatium aggregatum".</title>
        <authorList>
            <person name="Liu Z."/>
            <person name="Muller J."/>
            <person name="Li T."/>
            <person name="Alvey R.M."/>
            <person name="Vogl K."/>
            <person name="Frigaard N.U."/>
            <person name="Rockwell N.C."/>
            <person name="Boyd E.S."/>
            <person name="Tomsho L.P."/>
            <person name="Schuster S.C."/>
            <person name="Henke P."/>
            <person name="Rohde M."/>
            <person name="Overmann J."/>
            <person name="Bryant D.A."/>
        </authorList>
    </citation>
    <scope>NUCLEOTIDE SEQUENCE [LARGE SCALE GENOMIC DNA]</scope>
    <source>
        <strain evidence="5">CR</strain>
    </source>
</reference>
<dbReference type="HOGENOM" id="CLU_371249_0_0_4"/>
<dbReference type="PROSITE" id="PS50844">
    <property type="entry name" value="AFP_LIKE"/>
    <property type="match status" value="1"/>
</dbReference>
<dbReference type="eggNOG" id="COG1082">
    <property type="taxonomic scope" value="Bacteria"/>
</dbReference>
<dbReference type="InterPro" id="IPR036732">
    <property type="entry name" value="AFP_Neu5c_C_sf"/>
</dbReference>
<dbReference type="Proteomes" id="UP000017184">
    <property type="component" value="Chromosome"/>
</dbReference>
<dbReference type="GO" id="GO:0047444">
    <property type="term" value="F:N-acylneuraminate-9-phosphate synthase activity"/>
    <property type="evidence" value="ECO:0007669"/>
    <property type="project" value="TreeGrafter"/>
</dbReference>
<dbReference type="EMBL" id="CP004885">
    <property type="protein sequence ID" value="AGX86148.1"/>
    <property type="molecule type" value="Genomic_DNA"/>
</dbReference>
<dbReference type="Pfam" id="PF00571">
    <property type="entry name" value="CBS"/>
    <property type="match status" value="1"/>
</dbReference>
<dbReference type="PROSITE" id="PS51371">
    <property type="entry name" value="CBS"/>
    <property type="match status" value="1"/>
</dbReference>
<evidence type="ECO:0000313" key="6">
    <source>
        <dbReference type="Proteomes" id="UP000017184"/>
    </source>
</evidence>
<feature type="domain" description="CBS" evidence="4">
    <location>
        <begin position="3"/>
        <end position="61"/>
    </location>
</feature>
<evidence type="ECO:0000313" key="5">
    <source>
        <dbReference type="EMBL" id="AGX86148.1"/>
    </source>
</evidence>
<dbReference type="KEGG" id="cbx:Cenrod_0009"/>
<dbReference type="OrthoDB" id="9781701at2"/>
<sequence length="767" mass="85377">MIIEKSFGKLVVFKEDSLLNALNKINSNKSRVVFVVSENGALEGALTDGDFRRWITSSLDVNLDVPVSRVMNSRIQWANVDAPARHIQAMLNSRVVAVPLVDAHMRLAAVALHVLREMDLDGRMLSEHAPAFLIAEIGNNHNGSLERALALVDAAVEAGADCAKFQMRDLKSLYRNAGNSNDDSSDLGDQYTLDLLSRFQLTDEELFTAFDHCRQKGILPLCTPWDHASLRKLESYGLPAYKIASADFTNFDLIDAIAATGKPMICSTGMSSEKEINEGVRHLQAIGAQFVLLHCNSTYPAPFKDVNLSYMQHLRELSEGLVGYSGHERGIHVVMAAIALGAKVIEKHFTLDKSLEGNDHKISLLPHEFSEMVTGVRQIEEALGHFGDRTVSQGEMINRETLAKSLTAAQDIPAGSCITEEMITVRSPGHGLQPNRKMDLIGVVLRRDKKAGDYFYPSDLGEGQVIVRNYDFGERSWGIPVRYHDLQQMSSLSNPTLLEIHLSYKDMALDFRKYFSEALDLELVVHAPELFAGDHTLDLCSPDSDYLDRSIRELQRVIVLTRELTPFFKRTSKPCIVVNVGGFSKNRHLNADECSVMYSRLIVSLSKLDCDGVEVIPQTMPPFPWHFGGQQFHNLFVDAESIVDFCKKSGMRVCLDLSHSKLACNHLKYSFARFLEQVLPYSAHLHIADAAGVDGEGLQIGDGDIDWKEFWILFGHHAHASVTFIPEIWQGHKNDGAGAWRALERLESIAKAVKANRDAVAGMILIR</sequence>
<dbReference type="GO" id="GO:0016051">
    <property type="term" value="P:carbohydrate biosynthetic process"/>
    <property type="evidence" value="ECO:0007669"/>
    <property type="project" value="InterPro"/>
</dbReference>
<dbReference type="SMART" id="SM00858">
    <property type="entry name" value="SAF"/>
    <property type="match status" value="1"/>
</dbReference>
<dbReference type="Pfam" id="PF08666">
    <property type="entry name" value="SAF"/>
    <property type="match status" value="1"/>
</dbReference>
<evidence type="ECO:0000256" key="2">
    <source>
        <dbReference type="PROSITE-ProRule" id="PRU00703"/>
    </source>
</evidence>
<dbReference type="CDD" id="cd11615">
    <property type="entry name" value="SAF_NeuB_like"/>
    <property type="match status" value="1"/>
</dbReference>
<keyword evidence="1 2" id="KW-0129">CBS domain</keyword>
<dbReference type="eggNOG" id="COG0517">
    <property type="taxonomic scope" value="Bacteria"/>
</dbReference>
<dbReference type="STRING" id="946483.Cenrod_0009"/>
<dbReference type="InterPro" id="IPR046342">
    <property type="entry name" value="CBS_dom_sf"/>
</dbReference>
<evidence type="ECO:0000256" key="1">
    <source>
        <dbReference type="ARBA" id="ARBA00023122"/>
    </source>
</evidence>
<dbReference type="SUPFAM" id="SSF51569">
    <property type="entry name" value="Aldolase"/>
    <property type="match status" value="1"/>
</dbReference>
<dbReference type="Gene3D" id="3.20.20.150">
    <property type="entry name" value="Divalent-metal-dependent TIM barrel enzymes"/>
    <property type="match status" value="1"/>
</dbReference>
<evidence type="ECO:0000259" key="4">
    <source>
        <dbReference type="PROSITE" id="PS51371"/>
    </source>
</evidence>
<feature type="domain" description="AFP-like" evidence="3">
    <location>
        <begin position="405"/>
        <end position="463"/>
    </location>
</feature>